<dbReference type="Proteomes" id="UP000807825">
    <property type="component" value="Unassembled WGS sequence"/>
</dbReference>
<sequence length="340" mass="37496">MRRLGYACFGWFVVAFCLLFLAGPVRSDEKVVKLRYATFSPPMSGLAALSDQWCKEVEKRSNGKVKISFHPGGSLAPANQSYEAAVRGITDISLSATQWTAGRFPMSELIHLPLGVKSAFQGTNLINAWFKEFKPKEFDDTKVLYLFASGPSHFMTLKQLSSINDLKGLKIRAAGDTSKIVAAMGAVPVSVPIGDAYEAFQRGICEGVLLSAETLKSFRWGDLLRGLQINDGIGAVNALMVVMNKKKWDSLPPDIQKIIEEVSQEWIERTGKGWDEIDKEATEYGESKGLKVVRISKEEESVTAQKVKPLLDAYVGNMKNLGLPGEETLKFAIDYIKAHP</sequence>
<evidence type="ECO:0000256" key="1">
    <source>
        <dbReference type="ARBA" id="ARBA00022729"/>
    </source>
</evidence>
<name>A0A9D6V2D5_9BACT</name>
<dbReference type="EMBL" id="JACRDE010000030">
    <property type="protein sequence ID" value="MBI5248032.1"/>
    <property type="molecule type" value="Genomic_DNA"/>
</dbReference>
<dbReference type="Pfam" id="PF03480">
    <property type="entry name" value="DctP"/>
    <property type="match status" value="1"/>
</dbReference>
<dbReference type="CDD" id="cd13665">
    <property type="entry name" value="PBP2_TRAP_Dctp3_4"/>
    <property type="match status" value="1"/>
</dbReference>
<dbReference type="NCBIfam" id="NF037995">
    <property type="entry name" value="TRAP_S1"/>
    <property type="match status" value="1"/>
</dbReference>
<comment type="caution">
    <text evidence="2">The sequence shown here is derived from an EMBL/GenBank/DDBJ whole genome shotgun (WGS) entry which is preliminary data.</text>
</comment>
<dbReference type="InterPro" id="IPR038404">
    <property type="entry name" value="TRAP_DctP_sf"/>
</dbReference>
<evidence type="ECO:0000313" key="2">
    <source>
        <dbReference type="EMBL" id="MBI5248032.1"/>
    </source>
</evidence>
<dbReference type="Gene3D" id="3.40.190.170">
    <property type="entry name" value="Bacterial extracellular solute-binding protein, family 7"/>
    <property type="match status" value="1"/>
</dbReference>
<protein>
    <submittedName>
        <fullName evidence="2">TRAP transporter substrate-binding protein</fullName>
    </submittedName>
</protein>
<accession>A0A9D6V2D5</accession>
<evidence type="ECO:0000313" key="3">
    <source>
        <dbReference type="Proteomes" id="UP000807825"/>
    </source>
</evidence>
<keyword evidence="1" id="KW-0732">Signal</keyword>
<dbReference type="InterPro" id="IPR018389">
    <property type="entry name" value="DctP_fam"/>
</dbReference>
<dbReference type="PANTHER" id="PTHR33376:SF15">
    <property type="entry name" value="BLL6794 PROTEIN"/>
    <property type="match status" value="1"/>
</dbReference>
<proteinExistence type="predicted"/>
<dbReference type="PANTHER" id="PTHR33376">
    <property type="match status" value="1"/>
</dbReference>
<organism evidence="2 3">
    <name type="scientific">Desulfomonile tiedjei</name>
    <dbReference type="NCBI Taxonomy" id="2358"/>
    <lineage>
        <taxon>Bacteria</taxon>
        <taxon>Pseudomonadati</taxon>
        <taxon>Thermodesulfobacteriota</taxon>
        <taxon>Desulfomonilia</taxon>
        <taxon>Desulfomonilales</taxon>
        <taxon>Desulfomonilaceae</taxon>
        <taxon>Desulfomonile</taxon>
    </lineage>
</organism>
<gene>
    <name evidence="2" type="ORF">HY912_00935</name>
</gene>
<reference evidence="2" key="1">
    <citation type="submission" date="2020-07" db="EMBL/GenBank/DDBJ databases">
        <title>Huge and variable diversity of episymbiotic CPR bacteria and DPANN archaea in groundwater ecosystems.</title>
        <authorList>
            <person name="He C.Y."/>
            <person name="Keren R."/>
            <person name="Whittaker M."/>
            <person name="Farag I.F."/>
            <person name="Doudna J."/>
            <person name="Cate J.H.D."/>
            <person name="Banfield J.F."/>
        </authorList>
    </citation>
    <scope>NUCLEOTIDE SEQUENCE</scope>
    <source>
        <strain evidence="2">NC_groundwater_1664_Pr3_B-0.1um_52_9</strain>
    </source>
</reference>
<dbReference type="AlphaFoldDB" id="A0A9D6V2D5"/>
<dbReference type="GO" id="GO:0055085">
    <property type="term" value="P:transmembrane transport"/>
    <property type="evidence" value="ECO:0007669"/>
    <property type="project" value="InterPro"/>
</dbReference>